<evidence type="ECO:0000313" key="3">
    <source>
        <dbReference type="Proteomes" id="UP001149954"/>
    </source>
</evidence>
<feature type="compositionally biased region" description="Basic and acidic residues" evidence="1">
    <location>
        <begin position="195"/>
        <end position="221"/>
    </location>
</feature>
<keyword evidence="3" id="KW-1185">Reference proteome</keyword>
<feature type="compositionally biased region" description="Basic and acidic residues" evidence="1">
    <location>
        <begin position="82"/>
        <end position="114"/>
    </location>
</feature>
<evidence type="ECO:0000256" key="1">
    <source>
        <dbReference type="SAM" id="MobiDB-lite"/>
    </source>
</evidence>
<dbReference type="Proteomes" id="UP001149954">
    <property type="component" value="Unassembled WGS sequence"/>
</dbReference>
<sequence>MYKESPIRHGGKSEKEGERPKRVRFAAQTTDNQYKSSPVKIPSEDSSQVGGGSETRTTGKKYYLEHLTVPPNSLDRGSTETSPKDKARIGLIDERNVKRPIKRPETPQKQDKSSLIKVPTRNRRIGGSWTTSTDQKYYLRNLAVPPNSPETGSAEMTFKGKTRVDVMDKRNWKPPVECPGKANDNDQQDLLLTKDGWKEEDNFKDEEALPIKEDSGKKENVDDQQELPTKNDLGKKKSVKKSRNYQPMKIKERRVIPEETNS</sequence>
<evidence type="ECO:0000313" key="2">
    <source>
        <dbReference type="EMBL" id="KAJ5504038.1"/>
    </source>
</evidence>
<reference evidence="2" key="2">
    <citation type="journal article" date="2023" name="IMA Fungus">
        <title>Comparative genomic study of the Penicillium genus elucidates a diverse pangenome and 15 lateral gene transfer events.</title>
        <authorList>
            <person name="Petersen C."/>
            <person name="Sorensen T."/>
            <person name="Nielsen M.R."/>
            <person name="Sondergaard T.E."/>
            <person name="Sorensen J.L."/>
            <person name="Fitzpatrick D.A."/>
            <person name="Frisvad J.C."/>
            <person name="Nielsen K.L."/>
        </authorList>
    </citation>
    <scope>NUCLEOTIDE SEQUENCE</scope>
    <source>
        <strain evidence="2">IBT 29495</strain>
    </source>
</reference>
<organism evidence="2 3">
    <name type="scientific">Penicillium fimorum</name>
    <dbReference type="NCBI Taxonomy" id="1882269"/>
    <lineage>
        <taxon>Eukaryota</taxon>
        <taxon>Fungi</taxon>
        <taxon>Dikarya</taxon>
        <taxon>Ascomycota</taxon>
        <taxon>Pezizomycotina</taxon>
        <taxon>Eurotiomycetes</taxon>
        <taxon>Eurotiomycetidae</taxon>
        <taxon>Eurotiales</taxon>
        <taxon>Aspergillaceae</taxon>
        <taxon>Penicillium</taxon>
    </lineage>
</organism>
<feature type="compositionally biased region" description="Basic and acidic residues" evidence="1">
    <location>
        <begin position="1"/>
        <end position="20"/>
    </location>
</feature>
<feature type="region of interest" description="Disordered" evidence="1">
    <location>
        <begin position="1"/>
        <end position="129"/>
    </location>
</feature>
<accession>A0A9W9XVB8</accession>
<dbReference type="OrthoDB" id="4353632at2759"/>
<feature type="compositionally biased region" description="Polar residues" evidence="1">
    <location>
        <begin position="27"/>
        <end position="36"/>
    </location>
</feature>
<feature type="compositionally biased region" description="Basic and acidic residues" evidence="1">
    <location>
        <begin position="162"/>
        <end position="171"/>
    </location>
</feature>
<comment type="caution">
    <text evidence="2">The sequence shown here is derived from an EMBL/GenBank/DDBJ whole genome shotgun (WGS) entry which is preliminary data.</text>
</comment>
<gene>
    <name evidence="2" type="ORF">N7463_006912</name>
</gene>
<proteinExistence type="predicted"/>
<feature type="compositionally biased region" description="Basic and acidic residues" evidence="1">
    <location>
        <begin position="249"/>
        <end position="262"/>
    </location>
</feature>
<name>A0A9W9XVB8_9EURO</name>
<protein>
    <submittedName>
        <fullName evidence="2">Uncharacterized protein</fullName>
    </submittedName>
</protein>
<dbReference type="EMBL" id="JAPWDS010000003">
    <property type="protein sequence ID" value="KAJ5504038.1"/>
    <property type="molecule type" value="Genomic_DNA"/>
</dbReference>
<feature type="region of interest" description="Disordered" evidence="1">
    <location>
        <begin position="143"/>
        <end position="262"/>
    </location>
</feature>
<reference evidence="2" key="1">
    <citation type="submission" date="2022-12" db="EMBL/GenBank/DDBJ databases">
        <authorList>
            <person name="Petersen C."/>
        </authorList>
    </citation>
    <scope>NUCLEOTIDE SEQUENCE</scope>
    <source>
        <strain evidence="2">IBT 29495</strain>
    </source>
</reference>
<dbReference type="AlphaFoldDB" id="A0A9W9XVB8"/>